<protein>
    <submittedName>
        <fullName evidence="1">Zinc finger CCCH domain-containing protein</fullName>
    </submittedName>
</protein>
<organism evidence="1 2">
    <name type="scientific">Melia azedarach</name>
    <name type="common">Chinaberry tree</name>
    <dbReference type="NCBI Taxonomy" id="155640"/>
    <lineage>
        <taxon>Eukaryota</taxon>
        <taxon>Viridiplantae</taxon>
        <taxon>Streptophyta</taxon>
        <taxon>Embryophyta</taxon>
        <taxon>Tracheophyta</taxon>
        <taxon>Spermatophyta</taxon>
        <taxon>Magnoliopsida</taxon>
        <taxon>eudicotyledons</taxon>
        <taxon>Gunneridae</taxon>
        <taxon>Pentapetalae</taxon>
        <taxon>rosids</taxon>
        <taxon>malvids</taxon>
        <taxon>Sapindales</taxon>
        <taxon>Meliaceae</taxon>
        <taxon>Melia</taxon>
    </lineage>
</organism>
<comment type="caution">
    <text evidence="1">The sequence shown here is derived from an EMBL/GenBank/DDBJ whole genome shotgun (WGS) entry which is preliminary data.</text>
</comment>
<dbReference type="EMBL" id="CM051394">
    <property type="protein sequence ID" value="KAJ4728656.1"/>
    <property type="molecule type" value="Genomic_DNA"/>
</dbReference>
<evidence type="ECO:0000313" key="1">
    <source>
        <dbReference type="EMBL" id="KAJ4728656.1"/>
    </source>
</evidence>
<dbReference type="Proteomes" id="UP001164539">
    <property type="component" value="Chromosome 1"/>
</dbReference>
<evidence type="ECO:0000313" key="2">
    <source>
        <dbReference type="Proteomes" id="UP001164539"/>
    </source>
</evidence>
<gene>
    <name evidence="1" type="ORF">OWV82_001551</name>
</gene>
<reference evidence="1 2" key="1">
    <citation type="journal article" date="2023" name="Science">
        <title>Complex scaffold remodeling in plant triterpene biosynthesis.</title>
        <authorList>
            <person name="De La Pena R."/>
            <person name="Hodgson H."/>
            <person name="Liu J.C."/>
            <person name="Stephenson M.J."/>
            <person name="Martin A.C."/>
            <person name="Owen C."/>
            <person name="Harkess A."/>
            <person name="Leebens-Mack J."/>
            <person name="Jimenez L.E."/>
            <person name="Osbourn A."/>
            <person name="Sattely E.S."/>
        </authorList>
    </citation>
    <scope>NUCLEOTIDE SEQUENCE [LARGE SCALE GENOMIC DNA]</scope>
    <source>
        <strain evidence="2">cv. JPN11</strain>
        <tissue evidence="1">Leaf</tissue>
    </source>
</reference>
<name>A0ACC1YYV4_MELAZ</name>
<keyword evidence="2" id="KW-1185">Reference proteome</keyword>
<sequence length="383" mass="41255">MSYARDSSENVVHVVVGNGPPENWLPNSNDSSVWATEDEYRVWNNNHDNSADTPSNSNSNYQSQTRSNSEQPPNKKSRNSSQDVTSKSKAIGKMFFKTKLCCKFRNGTCPYITNCNFAHSIEELRRPPPNWQEIVAAHEEERAVPNEVPREEFQIPSLGSTNFGVESQRSYKGRHCKKFYTEEGCPYGDNCTFLHDEQSKNRESVAISLGPGGYGGSGSGGGGGAGVGAVATAGAAAGAAAVGAGGAGGGNNSGASNVKPSNWKTRICNKWELTGYCPFGNKCHFAHGAQELHRYGGGLVESENKDSSTAPSDSKLAGVPLKTPVDTVVASVTSVPHVDAYHMGVPSQRTSIVIQRPGQRSHQKWKGPDKISRIYGDWIDDIE</sequence>
<proteinExistence type="predicted"/>
<accession>A0ACC1YYV4</accession>